<dbReference type="GO" id="GO:0005576">
    <property type="term" value="C:extracellular region"/>
    <property type="evidence" value="ECO:0007669"/>
    <property type="project" value="UniProtKB-SubCell"/>
</dbReference>
<dbReference type="CDD" id="cd01837">
    <property type="entry name" value="SGNH_plant_lipase_like"/>
    <property type="match status" value="1"/>
</dbReference>
<dbReference type="CDD" id="cd06558">
    <property type="entry name" value="crotonase-like"/>
    <property type="match status" value="1"/>
</dbReference>
<comment type="subcellular location">
    <subcellularLocation>
        <location evidence="1">Secreted</location>
    </subcellularLocation>
</comment>
<dbReference type="GO" id="GO:0016042">
    <property type="term" value="P:lipid catabolic process"/>
    <property type="evidence" value="ECO:0007669"/>
    <property type="project" value="UniProtKB-KW"/>
</dbReference>
<dbReference type="InterPro" id="IPR001087">
    <property type="entry name" value="GDSL"/>
</dbReference>
<sequence>MVFCERVIIISGSGRAFCSGVDLTAAEDVFKGDVKDIESDPVSQMDRARKPIIGAIGGFAVAAGFEIALACDILVAAKGAKFVDTHARFGMFPSWGLSQKLSRIIGANKAREVSLTATPLTAEVAEKLGFVNHVVEEGELLKKAREIAEAIVKNNQDLVLRYKSVINDGVKLDLGHAVALEKERAYDYYKGMTKEQFQKMQEFIAGQELGLKEFTPPYLAPTTLGSVVLKGVNYASGGGGILNHTGKLFGGRINMDAQLDNFANNRQDIISSIGHPAAQKLLGKAIFSITIGSNDFLNNYLIPVISAVEQQLVTPEAFVGTMISRFRLQLTRLYHLGARKIIVANIGPIGCIPYQRDVNPAAGDNCVSLSNQLAQLFNTKLKSLIEDLSTDLLESKFVYADVYHIVEDILQNYILYGFENANHSCCYVSGRFGGLIPCGPLSKVCEDRSKYVFWDPYHPSDATNVIIARRLMDGDSNDITPMTITQLVLS</sequence>
<dbReference type="AlphaFoldDB" id="A0A2N9IMW5"/>
<evidence type="ECO:0000256" key="3">
    <source>
        <dbReference type="ARBA" id="ARBA00022525"/>
    </source>
</evidence>
<dbReference type="SUPFAM" id="SSF52096">
    <property type="entry name" value="ClpP/crotonase"/>
    <property type="match status" value="1"/>
</dbReference>
<organism evidence="8">
    <name type="scientific">Fagus sylvatica</name>
    <name type="common">Beechnut</name>
    <dbReference type="NCBI Taxonomy" id="28930"/>
    <lineage>
        <taxon>Eukaryota</taxon>
        <taxon>Viridiplantae</taxon>
        <taxon>Streptophyta</taxon>
        <taxon>Embryophyta</taxon>
        <taxon>Tracheophyta</taxon>
        <taxon>Spermatophyta</taxon>
        <taxon>Magnoliopsida</taxon>
        <taxon>eudicotyledons</taxon>
        <taxon>Gunneridae</taxon>
        <taxon>Pentapetalae</taxon>
        <taxon>rosids</taxon>
        <taxon>fabids</taxon>
        <taxon>Fagales</taxon>
        <taxon>Fagaceae</taxon>
        <taxon>Fagus</taxon>
    </lineage>
</organism>
<dbReference type="Pfam" id="PF00378">
    <property type="entry name" value="ECH_1"/>
    <property type="match status" value="1"/>
</dbReference>
<dbReference type="Gene3D" id="3.90.226.10">
    <property type="entry name" value="2-enoyl-CoA Hydratase, Chain A, domain 1"/>
    <property type="match status" value="1"/>
</dbReference>
<dbReference type="InterPro" id="IPR051238">
    <property type="entry name" value="GDSL_esterase/lipase"/>
</dbReference>
<dbReference type="PANTHER" id="PTHR45650">
    <property type="entry name" value="GDSL-LIKE LIPASE/ACYLHYDROLASE-RELATED"/>
    <property type="match status" value="1"/>
</dbReference>
<comment type="similarity">
    <text evidence="2">Belongs to the 'GDSL' lipolytic enzyme family.</text>
</comment>
<keyword evidence="5" id="KW-0378">Hydrolase</keyword>
<dbReference type="SUPFAM" id="SSF52266">
    <property type="entry name" value="SGNH hydrolase"/>
    <property type="match status" value="1"/>
</dbReference>
<dbReference type="Pfam" id="PF00657">
    <property type="entry name" value="Lipase_GDSL"/>
    <property type="match status" value="1"/>
</dbReference>
<gene>
    <name evidence="8" type="ORF">FSB_LOCUS54084</name>
</gene>
<protein>
    <submittedName>
        <fullName evidence="8">Uncharacterized protein</fullName>
    </submittedName>
</protein>
<evidence type="ECO:0000313" key="8">
    <source>
        <dbReference type="EMBL" id="SPD26202.1"/>
    </source>
</evidence>
<keyword evidence="6" id="KW-0442">Lipid degradation</keyword>
<accession>A0A2N9IMW5</accession>
<evidence type="ECO:0000256" key="1">
    <source>
        <dbReference type="ARBA" id="ARBA00004613"/>
    </source>
</evidence>
<dbReference type="Gene3D" id="3.40.50.1110">
    <property type="entry name" value="SGNH hydrolase"/>
    <property type="match status" value="1"/>
</dbReference>
<evidence type="ECO:0000256" key="6">
    <source>
        <dbReference type="ARBA" id="ARBA00022963"/>
    </source>
</evidence>
<dbReference type="InterPro" id="IPR035669">
    <property type="entry name" value="SGNH_plant_lipase-like"/>
</dbReference>
<evidence type="ECO:0000256" key="4">
    <source>
        <dbReference type="ARBA" id="ARBA00022729"/>
    </source>
</evidence>
<dbReference type="InterPro" id="IPR029045">
    <property type="entry name" value="ClpP/crotonase-like_dom_sf"/>
</dbReference>
<dbReference type="InterPro" id="IPR001753">
    <property type="entry name" value="Enoyl-CoA_hydra/iso"/>
</dbReference>
<dbReference type="PANTHER" id="PTHR45650:SF4">
    <property type="entry name" value="GDSL-LIKE LIPASE_ACYLHYDROLASE FAMILY PROTEIN, EXPRESSED"/>
    <property type="match status" value="1"/>
</dbReference>
<reference evidence="8" key="1">
    <citation type="submission" date="2018-02" db="EMBL/GenBank/DDBJ databases">
        <authorList>
            <person name="Cohen D.B."/>
            <person name="Kent A.D."/>
        </authorList>
    </citation>
    <scope>NUCLEOTIDE SEQUENCE</scope>
</reference>
<dbReference type="InterPro" id="IPR036514">
    <property type="entry name" value="SGNH_hydro_sf"/>
</dbReference>
<keyword evidence="4" id="KW-0732">Signal</keyword>
<evidence type="ECO:0000256" key="2">
    <source>
        <dbReference type="ARBA" id="ARBA00008668"/>
    </source>
</evidence>
<proteinExistence type="inferred from homology"/>
<name>A0A2N9IMW5_FAGSY</name>
<dbReference type="GO" id="GO:0016788">
    <property type="term" value="F:hydrolase activity, acting on ester bonds"/>
    <property type="evidence" value="ECO:0007669"/>
    <property type="project" value="InterPro"/>
</dbReference>
<keyword evidence="7" id="KW-0443">Lipid metabolism</keyword>
<dbReference type="EMBL" id="OIVN01006148">
    <property type="protein sequence ID" value="SPD26202.1"/>
    <property type="molecule type" value="Genomic_DNA"/>
</dbReference>
<evidence type="ECO:0000256" key="5">
    <source>
        <dbReference type="ARBA" id="ARBA00022801"/>
    </source>
</evidence>
<keyword evidence="3" id="KW-0964">Secreted</keyword>
<evidence type="ECO:0000256" key="7">
    <source>
        <dbReference type="ARBA" id="ARBA00023098"/>
    </source>
</evidence>